<evidence type="ECO:0000256" key="5">
    <source>
        <dbReference type="ARBA" id="ARBA00016034"/>
    </source>
</evidence>
<evidence type="ECO:0000313" key="13">
    <source>
        <dbReference type="Proteomes" id="UP000237144"/>
    </source>
</evidence>
<feature type="domain" description="Snurportin-1 m3G cap-binding" evidence="11">
    <location>
        <begin position="238"/>
        <end position="287"/>
    </location>
</feature>
<dbReference type="AlphaFoldDB" id="A0A2S5BBL0"/>
<dbReference type="EMBL" id="PJQD01000028">
    <property type="protein sequence ID" value="POY74172.1"/>
    <property type="molecule type" value="Genomic_DNA"/>
</dbReference>
<reference evidence="12 13" key="1">
    <citation type="journal article" date="2018" name="Front. Microbiol.">
        <title>Prospects for Fungal Bioremediation of Acidic Radioactive Waste Sites: Characterization and Genome Sequence of Rhodotorula taiwanensis MD1149.</title>
        <authorList>
            <person name="Tkavc R."/>
            <person name="Matrosova V.Y."/>
            <person name="Grichenko O.E."/>
            <person name="Gostincar C."/>
            <person name="Volpe R.P."/>
            <person name="Klimenkova P."/>
            <person name="Gaidamakova E.K."/>
            <person name="Zhou C.E."/>
            <person name="Stewart B.J."/>
            <person name="Lyman M.G."/>
            <person name="Malfatti S.A."/>
            <person name="Rubinfeld B."/>
            <person name="Courtot M."/>
            <person name="Singh J."/>
            <person name="Dalgard C.L."/>
            <person name="Hamilton T."/>
            <person name="Frey K.G."/>
            <person name="Gunde-Cimerman N."/>
            <person name="Dugan L."/>
            <person name="Daly M.J."/>
        </authorList>
    </citation>
    <scope>NUCLEOTIDE SEQUENCE [LARGE SCALE GENOMIC DNA]</scope>
    <source>
        <strain evidence="12 13">MD1149</strain>
    </source>
</reference>
<dbReference type="GO" id="GO:0061015">
    <property type="term" value="P:snRNA import into nucleus"/>
    <property type="evidence" value="ECO:0007669"/>
    <property type="project" value="InterPro"/>
</dbReference>
<feature type="region of interest" description="Disordered" evidence="10">
    <location>
        <begin position="461"/>
        <end position="489"/>
    </location>
</feature>
<dbReference type="PANTHER" id="PTHR13403">
    <property type="entry name" value="SNURPORTIN1 RNUT1 PROTEIN RNA, U TRANSPORTER 1"/>
    <property type="match status" value="1"/>
</dbReference>
<gene>
    <name evidence="12" type="ORF">BMF94_2746</name>
</gene>
<dbReference type="InterPro" id="IPR017336">
    <property type="entry name" value="Snurportin-1"/>
</dbReference>
<organism evidence="12 13">
    <name type="scientific">Rhodotorula taiwanensis</name>
    <dbReference type="NCBI Taxonomy" id="741276"/>
    <lineage>
        <taxon>Eukaryota</taxon>
        <taxon>Fungi</taxon>
        <taxon>Dikarya</taxon>
        <taxon>Basidiomycota</taxon>
        <taxon>Pucciniomycotina</taxon>
        <taxon>Microbotryomycetes</taxon>
        <taxon>Sporidiobolales</taxon>
        <taxon>Sporidiobolaceae</taxon>
        <taxon>Rhodotorula</taxon>
    </lineage>
</organism>
<evidence type="ECO:0000256" key="1">
    <source>
        <dbReference type="ARBA" id="ARBA00003975"/>
    </source>
</evidence>
<evidence type="ECO:0000256" key="2">
    <source>
        <dbReference type="ARBA" id="ARBA00004123"/>
    </source>
</evidence>
<dbReference type="GO" id="GO:0003723">
    <property type="term" value="F:RNA binding"/>
    <property type="evidence" value="ECO:0007669"/>
    <property type="project" value="UniProtKB-KW"/>
</dbReference>
<dbReference type="PANTHER" id="PTHR13403:SF6">
    <property type="entry name" value="SNURPORTIN-1"/>
    <property type="match status" value="1"/>
</dbReference>
<dbReference type="STRING" id="741276.A0A2S5BBL0"/>
<keyword evidence="6" id="KW-0813">Transport</keyword>
<keyword evidence="8" id="KW-0694">RNA-binding</keyword>
<evidence type="ECO:0000256" key="9">
    <source>
        <dbReference type="ARBA" id="ARBA00023242"/>
    </source>
</evidence>
<dbReference type="InterPro" id="IPR047857">
    <property type="entry name" value="Snurportin1_C"/>
</dbReference>
<protein>
    <recommendedName>
        <fullName evidence="5">Snurportin-1</fullName>
    </recommendedName>
</protein>
<evidence type="ECO:0000256" key="6">
    <source>
        <dbReference type="ARBA" id="ARBA00022448"/>
    </source>
</evidence>
<evidence type="ECO:0000313" key="12">
    <source>
        <dbReference type="EMBL" id="POY74172.1"/>
    </source>
</evidence>
<accession>A0A2S5BBL0</accession>
<feature type="region of interest" description="Disordered" evidence="10">
    <location>
        <begin position="1"/>
        <end position="25"/>
    </location>
</feature>
<name>A0A2S5BBL0_9BASI</name>
<feature type="region of interest" description="Disordered" evidence="10">
    <location>
        <begin position="100"/>
        <end position="119"/>
    </location>
</feature>
<keyword evidence="13" id="KW-1185">Reference proteome</keyword>
<comment type="caution">
    <text evidence="12">The sequence shown here is derived from an EMBL/GenBank/DDBJ whole genome shotgun (WGS) entry which is preliminary data.</text>
</comment>
<feature type="compositionally biased region" description="Basic and acidic residues" evidence="10">
    <location>
        <begin position="1"/>
        <end position="11"/>
    </location>
</feature>
<evidence type="ECO:0000256" key="7">
    <source>
        <dbReference type="ARBA" id="ARBA00022490"/>
    </source>
</evidence>
<comment type="subcellular location">
    <subcellularLocation>
        <location evidence="3">Cytoplasm</location>
    </subcellularLocation>
    <subcellularLocation>
        <location evidence="2">Nucleus</location>
    </subcellularLocation>
</comment>
<keyword evidence="9" id="KW-0539">Nucleus</keyword>
<feature type="region of interest" description="Disordered" evidence="10">
    <location>
        <begin position="64"/>
        <end position="93"/>
    </location>
</feature>
<evidence type="ECO:0000256" key="8">
    <source>
        <dbReference type="ARBA" id="ARBA00022884"/>
    </source>
</evidence>
<dbReference type="GO" id="GO:0005634">
    <property type="term" value="C:nucleus"/>
    <property type="evidence" value="ECO:0007669"/>
    <property type="project" value="UniProtKB-SubCell"/>
</dbReference>
<comment type="function">
    <text evidence="1">Functions as an U snRNP-specific nuclear import adapter. Involved in the trimethylguanosine (m3G)-cap-dependent nuclear import of U snRNPs. Binds specifically to the terminal m3G-cap U snRNAs.</text>
</comment>
<comment type="similarity">
    <text evidence="4">Belongs to the snurportin family.</text>
</comment>
<sequence>MSQRVDPFERRKSFHAAPASAHSTQAIRRHLALEQQRHRRTTAIEAARTAFRGLDDLQDLSLAGSSADEADSPPPTSPAAHTNFDRRPSRSESTLAAGDLTAVDSPAAPPPPNISNTKRRAFKPKYKAWAKNLLSYAETLDLRYGLPEGIETEWRAVVVPKGKRCLCATASEQGKFLVFPFFANRGSEREIDSADSDAGGNNTILYSRVAGLPLFISTVDVSAPTGRRALGRFSTALPADCLLDCVWDSHLNVLWVLDVCKWRSQYLVQCEAEMRAFFISSKLSELPTQMYAPPSATMPDPNPTATAAATLSGPRPLLVLPVPNLPPPLSPRTLLPLLSTLSASPPTTPSLSISALVKTPPTSTFDAYELTVPLHPTGLLLYLSAAHYESGSTPLVSWVPCATAADQGGGGGGGGASAVANDQGAVDDQAEGVRRFGELVQLWEAEGAPRIAPTSLLPHVGIASPSQSEGMDDAELPAAAAADEIEMDG</sequence>
<evidence type="ECO:0000256" key="3">
    <source>
        <dbReference type="ARBA" id="ARBA00004496"/>
    </source>
</evidence>
<proteinExistence type="inferred from homology"/>
<dbReference type="Proteomes" id="UP000237144">
    <property type="component" value="Unassembled WGS sequence"/>
</dbReference>
<dbReference type="Gene3D" id="3.30.470.30">
    <property type="entry name" value="DNA ligase/mRNA capping enzyme"/>
    <property type="match status" value="1"/>
</dbReference>
<keyword evidence="7" id="KW-0963">Cytoplasm</keyword>
<dbReference type="Pfam" id="PF21974">
    <property type="entry name" value="SPN1_m3Gcap_bd"/>
    <property type="match status" value="1"/>
</dbReference>
<evidence type="ECO:0000259" key="11">
    <source>
        <dbReference type="Pfam" id="PF21974"/>
    </source>
</evidence>
<dbReference type="OrthoDB" id="10003593at2759"/>
<dbReference type="GO" id="GO:0005737">
    <property type="term" value="C:cytoplasm"/>
    <property type="evidence" value="ECO:0007669"/>
    <property type="project" value="UniProtKB-SubCell"/>
</dbReference>
<evidence type="ECO:0000256" key="10">
    <source>
        <dbReference type="SAM" id="MobiDB-lite"/>
    </source>
</evidence>
<evidence type="ECO:0000256" key="4">
    <source>
        <dbReference type="ARBA" id="ARBA00007540"/>
    </source>
</evidence>